<comment type="cofactor">
    <cofactor evidence="1">
        <name>Fe cation</name>
        <dbReference type="ChEBI" id="CHEBI:24875"/>
    </cofactor>
</comment>
<dbReference type="Proteomes" id="UP000326169">
    <property type="component" value="Unassembled WGS sequence"/>
</dbReference>
<dbReference type="Pfam" id="PF00903">
    <property type="entry name" value="Glyoxalase"/>
    <property type="match status" value="1"/>
</dbReference>
<dbReference type="InterPro" id="IPR005956">
    <property type="entry name" value="4OHPhenylPyrv_dOase"/>
</dbReference>
<evidence type="ECO:0000256" key="1">
    <source>
        <dbReference type="ARBA" id="ARBA00001962"/>
    </source>
</evidence>
<dbReference type="NCBIfam" id="TIGR01263">
    <property type="entry name" value="4HPPD"/>
    <property type="match status" value="1"/>
</dbReference>
<keyword evidence="7" id="KW-0560">Oxidoreductase</keyword>
<dbReference type="InterPro" id="IPR041736">
    <property type="entry name" value="4OHPhenylPyrv_dOase_N"/>
</dbReference>
<evidence type="ECO:0000256" key="3">
    <source>
        <dbReference type="ARBA" id="ARBA00022723"/>
    </source>
</evidence>
<dbReference type="CDD" id="cd08342">
    <property type="entry name" value="HPPD_N_like"/>
    <property type="match status" value="1"/>
</dbReference>
<dbReference type="GeneID" id="301683918"/>
<sequence>MEFDHIHIYVEDAIVSRNWFIDKFGFEEILQNINDHDHTITIANGPIYILLSSPRHPQSPVANFLRQHPPGIADIAFRVDNLSQTIDRAISGGAKLLQPVQTYHHTIASSQWAIISGWGSLQHSLIEVKTISPYKWLPGCQYPIKLKRSPIHLTAIDHVVLNVEVGDMNVAANWYNSILGLNPEQSFNIQTDYSGLYSQVMTSPQGKIKFPINEPASPNSQIQEFLNFNRGSGIQHIALTTTNIIETVSFLKNQDLQFLSIPETYYDTIEGRGAAYRLQQDWEPVKKNQILVDWNPSNSASMLLQIFTNPIFNQPTFFWELIERRQSAQGFGEGNFKALFEAIERQQIQRS</sequence>
<evidence type="ECO:0000256" key="2">
    <source>
        <dbReference type="ARBA" id="ARBA00005877"/>
    </source>
</evidence>
<reference evidence="7 8" key="1">
    <citation type="journal article" date="2019" name="J Genomics">
        <title>The Draft Genome of a Hydrogen-producing Cyanobacterium, Arthrospira platensis NIES-46.</title>
        <authorList>
            <person name="Suzuki S."/>
            <person name="Yamaguchi H."/>
            <person name="Kawachi M."/>
        </authorList>
    </citation>
    <scope>NUCLEOTIDE SEQUENCE [LARGE SCALE GENOMIC DNA]</scope>
    <source>
        <strain evidence="7 8">NIES-46</strain>
    </source>
</reference>
<dbReference type="InterPro" id="IPR037523">
    <property type="entry name" value="VOC_core"/>
</dbReference>
<dbReference type="PIRSF" id="PIRSF009283">
    <property type="entry name" value="HPP_dOase"/>
    <property type="match status" value="1"/>
</dbReference>
<dbReference type="RefSeq" id="WP_014277488.1">
    <property type="nucleotide sequence ID" value="NZ_BIMW01000122.1"/>
</dbReference>
<dbReference type="CDD" id="cd07250">
    <property type="entry name" value="HPPD_C_like"/>
    <property type="match status" value="1"/>
</dbReference>
<dbReference type="PANTHER" id="PTHR11959:SF1">
    <property type="entry name" value="4-HYDROXYPHENYLPYRUVATE DIOXYGENASE"/>
    <property type="match status" value="1"/>
</dbReference>
<accession>A0A5M3TAS1</accession>
<dbReference type="SUPFAM" id="SSF54593">
    <property type="entry name" value="Glyoxalase/Bleomycin resistance protein/Dihydroxybiphenyl dioxygenase"/>
    <property type="match status" value="1"/>
</dbReference>
<dbReference type="Gene3D" id="3.10.180.10">
    <property type="entry name" value="2,3-Dihydroxybiphenyl 1,2-Dioxygenase, domain 1"/>
    <property type="match status" value="2"/>
</dbReference>
<keyword evidence="3" id="KW-0479">Metal-binding</keyword>
<dbReference type="PROSITE" id="PS51819">
    <property type="entry name" value="VOC"/>
    <property type="match status" value="2"/>
</dbReference>
<keyword evidence="8" id="KW-1185">Reference proteome</keyword>
<evidence type="ECO:0000259" key="6">
    <source>
        <dbReference type="PROSITE" id="PS51819"/>
    </source>
</evidence>
<comment type="caution">
    <text evidence="7">The sequence shown here is derived from an EMBL/GenBank/DDBJ whole genome shotgun (WGS) entry which is preliminary data.</text>
</comment>
<keyword evidence="4" id="KW-0677">Repeat</keyword>
<organism evidence="7 8">
    <name type="scientific">Limnospira platensis NIES-46</name>
    <dbReference type="NCBI Taxonomy" id="1236695"/>
    <lineage>
        <taxon>Bacteria</taxon>
        <taxon>Bacillati</taxon>
        <taxon>Cyanobacteriota</taxon>
        <taxon>Cyanophyceae</taxon>
        <taxon>Oscillatoriophycideae</taxon>
        <taxon>Oscillatoriales</taxon>
        <taxon>Sirenicapillariaceae</taxon>
        <taxon>Limnospira</taxon>
    </lineage>
</organism>
<keyword evidence="7" id="KW-0223">Dioxygenase</keyword>
<keyword evidence="5" id="KW-0408">Iron</keyword>
<feature type="domain" description="VOC" evidence="6">
    <location>
        <begin position="2"/>
        <end position="128"/>
    </location>
</feature>
<dbReference type="InterPro" id="IPR041735">
    <property type="entry name" value="4OHPhenylPyrv_dOase_C"/>
</dbReference>
<dbReference type="GO" id="GO:0051213">
    <property type="term" value="F:dioxygenase activity"/>
    <property type="evidence" value="ECO:0007669"/>
    <property type="project" value="UniProtKB-KW"/>
</dbReference>
<proteinExistence type="inferred from homology"/>
<feature type="domain" description="VOC" evidence="6">
    <location>
        <begin position="155"/>
        <end position="295"/>
    </location>
</feature>
<evidence type="ECO:0000256" key="5">
    <source>
        <dbReference type="ARBA" id="ARBA00023004"/>
    </source>
</evidence>
<evidence type="ECO:0000313" key="8">
    <source>
        <dbReference type="Proteomes" id="UP000326169"/>
    </source>
</evidence>
<comment type="similarity">
    <text evidence="2">Belongs to the 4HPPD family.</text>
</comment>
<protein>
    <submittedName>
        <fullName evidence="7">4-hydroxyphenylpyruvate dioxygenase</fullName>
    </submittedName>
</protein>
<gene>
    <name evidence="7" type="ORF">NIES46_31120</name>
</gene>
<dbReference type="PANTHER" id="PTHR11959">
    <property type="entry name" value="4-HYDROXYPHENYLPYRUVATE DIOXYGENASE"/>
    <property type="match status" value="1"/>
</dbReference>
<evidence type="ECO:0000256" key="4">
    <source>
        <dbReference type="ARBA" id="ARBA00022737"/>
    </source>
</evidence>
<dbReference type="Pfam" id="PF13669">
    <property type="entry name" value="Glyoxalase_4"/>
    <property type="match status" value="1"/>
</dbReference>
<dbReference type="EMBL" id="BIMW01000122">
    <property type="protein sequence ID" value="GCE95051.1"/>
    <property type="molecule type" value="Genomic_DNA"/>
</dbReference>
<evidence type="ECO:0000313" key="7">
    <source>
        <dbReference type="EMBL" id="GCE95051.1"/>
    </source>
</evidence>
<dbReference type="InterPro" id="IPR029068">
    <property type="entry name" value="Glyas_Bleomycin-R_OHBP_Dase"/>
</dbReference>
<name>A0A5M3TAS1_LIMPL</name>
<dbReference type="InterPro" id="IPR004360">
    <property type="entry name" value="Glyas_Fos-R_dOase_dom"/>
</dbReference>